<reference evidence="5" key="1">
    <citation type="journal article" date="2017" name="Genome Biol.">
        <title>Comparative genomics reveals high biological diversity and specific adaptations in the industrially and medically important fungal genus Aspergillus.</title>
        <authorList>
            <person name="de Vries R.P."/>
            <person name="Riley R."/>
            <person name="Wiebenga A."/>
            <person name="Aguilar-Osorio G."/>
            <person name="Amillis S."/>
            <person name="Uchima C.A."/>
            <person name="Anderluh G."/>
            <person name="Asadollahi M."/>
            <person name="Askin M."/>
            <person name="Barry K."/>
            <person name="Battaglia E."/>
            <person name="Bayram O."/>
            <person name="Benocci T."/>
            <person name="Braus-Stromeyer S.A."/>
            <person name="Caldana C."/>
            <person name="Canovas D."/>
            <person name="Cerqueira G.C."/>
            <person name="Chen F."/>
            <person name="Chen W."/>
            <person name="Choi C."/>
            <person name="Clum A."/>
            <person name="Dos Santos R.A."/>
            <person name="Damasio A.R."/>
            <person name="Diallinas G."/>
            <person name="Emri T."/>
            <person name="Fekete E."/>
            <person name="Flipphi M."/>
            <person name="Freyberg S."/>
            <person name="Gallo A."/>
            <person name="Gournas C."/>
            <person name="Habgood R."/>
            <person name="Hainaut M."/>
            <person name="Harispe M.L."/>
            <person name="Henrissat B."/>
            <person name="Hilden K.S."/>
            <person name="Hope R."/>
            <person name="Hossain A."/>
            <person name="Karabika E."/>
            <person name="Karaffa L."/>
            <person name="Karanyi Z."/>
            <person name="Krasevec N."/>
            <person name="Kuo A."/>
            <person name="Kusch H."/>
            <person name="LaButti K."/>
            <person name="Lagendijk E.L."/>
            <person name="Lapidus A."/>
            <person name="Levasseur A."/>
            <person name="Lindquist E."/>
            <person name="Lipzen A."/>
            <person name="Logrieco A.F."/>
            <person name="MacCabe A."/>
            <person name="Maekelae M.R."/>
            <person name="Malavazi I."/>
            <person name="Melin P."/>
            <person name="Meyer V."/>
            <person name="Mielnichuk N."/>
            <person name="Miskei M."/>
            <person name="Molnar A.P."/>
            <person name="Mule G."/>
            <person name="Ngan C.Y."/>
            <person name="Orejas M."/>
            <person name="Orosz E."/>
            <person name="Ouedraogo J.P."/>
            <person name="Overkamp K.M."/>
            <person name="Park H.-S."/>
            <person name="Perrone G."/>
            <person name="Piumi F."/>
            <person name="Punt P.J."/>
            <person name="Ram A.F."/>
            <person name="Ramon A."/>
            <person name="Rauscher S."/>
            <person name="Record E."/>
            <person name="Riano-Pachon D.M."/>
            <person name="Robert V."/>
            <person name="Roehrig J."/>
            <person name="Ruller R."/>
            <person name="Salamov A."/>
            <person name="Salih N.S."/>
            <person name="Samson R.A."/>
            <person name="Sandor E."/>
            <person name="Sanguinetti M."/>
            <person name="Schuetze T."/>
            <person name="Sepcic K."/>
            <person name="Shelest E."/>
            <person name="Sherlock G."/>
            <person name="Sophianopoulou V."/>
            <person name="Squina F.M."/>
            <person name="Sun H."/>
            <person name="Susca A."/>
            <person name="Todd R.B."/>
            <person name="Tsang A."/>
            <person name="Unkles S.E."/>
            <person name="van de Wiele N."/>
            <person name="van Rossen-Uffink D."/>
            <person name="Oliveira J.V."/>
            <person name="Vesth T.C."/>
            <person name="Visser J."/>
            <person name="Yu J.-H."/>
            <person name="Zhou M."/>
            <person name="Andersen M.R."/>
            <person name="Archer D.B."/>
            <person name="Baker S.E."/>
            <person name="Benoit I."/>
            <person name="Brakhage A.A."/>
            <person name="Braus G.H."/>
            <person name="Fischer R."/>
            <person name="Frisvad J.C."/>
            <person name="Goldman G.H."/>
            <person name="Houbraken J."/>
            <person name="Oakley B."/>
            <person name="Pocsi I."/>
            <person name="Scazzocchio C."/>
            <person name="Seiboth B."/>
            <person name="vanKuyk P.A."/>
            <person name="Wortman J."/>
            <person name="Dyer P.S."/>
            <person name="Grigoriev I.V."/>
        </authorList>
    </citation>
    <scope>NUCLEOTIDE SEQUENCE [LARGE SCALE GENOMIC DNA]</scope>
    <source>
        <strain evidence="5">CBS 134.48</strain>
    </source>
</reference>
<evidence type="ECO:0000313" key="4">
    <source>
        <dbReference type="EMBL" id="OJI91503.1"/>
    </source>
</evidence>
<dbReference type="Proteomes" id="UP000184304">
    <property type="component" value="Unassembled WGS sequence"/>
</dbReference>
<keyword evidence="2" id="KW-0560">Oxidoreductase</keyword>
<dbReference type="GO" id="GO:0044283">
    <property type="term" value="P:small molecule biosynthetic process"/>
    <property type="evidence" value="ECO:0007669"/>
    <property type="project" value="UniProtKB-ARBA"/>
</dbReference>
<dbReference type="GO" id="GO:0046872">
    <property type="term" value="F:metal ion binding"/>
    <property type="evidence" value="ECO:0007669"/>
    <property type="project" value="UniProtKB-KW"/>
</dbReference>
<protein>
    <recommendedName>
        <fullName evidence="3">Fe2OG dioxygenase domain-containing protein</fullName>
    </recommendedName>
</protein>
<evidence type="ECO:0000259" key="3">
    <source>
        <dbReference type="PROSITE" id="PS51471"/>
    </source>
</evidence>
<keyword evidence="2" id="KW-0479">Metal-binding</keyword>
<keyword evidence="2" id="KW-0408">Iron</keyword>
<dbReference type="InterPro" id="IPR050231">
    <property type="entry name" value="Iron_ascorbate_oxido_reductase"/>
</dbReference>
<evidence type="ECO:0000256" key="1">
    <source>
        <dbReference type="ARBA" id="ARBA00008056"/>
    </source>
</evidence>
<accession>A0A1L9NQL2</accession>
<dbReference type="VEuPathDB" id="FungiDB:ASPTUDRAFT_114266"/>
<dbReference type="InterPro" id="IPR027443">
    <property type="entry name" value="IPNS-like_sf"/>
</dbReference>
<dbReference type="InterPro" id="IPR005123">
    <property type="entry name" value="Oxoglu/Fe-dep_dioxygenase_dom"/>
</dbReference>
<name>A0A1L9NQL2_ASPTC</name>
<dbReference type="OMA" id="EWRSRQI"/>
<comment type="similarity">
    <text evidence="1 2">Belongs to the iron/ascorbate-dependent oxidoreductase family.</text>
</comment>
<dbReference type="PROSITE" id="PS51471">
    <property type="entry name" value="FE2OG_OXY"/>
    <property type="match status" value="1"/>
</dbReference>
<dbReference type="Gene3D" id="2.60.120.330">
    <property type="entry name" value="B-lactam Antibiotic, Isopenicillin N Synthase, Chain"/>
    <property type="match status" value="1"/>
</dbReference>
<dbReference type="PANTHER" id="PTHR47990">
    <property type="entry name" value="2-OXOGLUTARATE (2OG) AND FE(II)-DEPENDENT OXYGENASE SUPERFAMILY PROTEIN-RELATED"/>
    <property type="match status" value="1"/>
</dbReference>
<dbReference type="Pfam" id="PF14226">
    <property type="entry name" value="DIOX_N"/>
    <property type="match status" value="1"/>
</dbReference>
<keyword evidence="5" id="KW-1185">Reference proteome</keyword>
<dbReference type="GO" id="GO:0016491">
    <property type="term" value="F:oxidoreductase activity"/>
    <property type="evidence" value="ECO:0007669"/>
    <property type="project" value="UniProtKB-KW"/>
</dbReference>
<dbReference type="InterPro" id="IPR044861">
    <property type="entry name" value="IPNS-like_FE2OG_OXY"/>
</dbReference>
<gene>
    <name evidence="4" type="ORF">ASPTUDRAFT_114266</name>
</gene>
<proteinExistence type="inferred from homology"/>
<dbReference type="STRING" id="767770.A0A1L9NQL2"/>
<dbReference type="SUPFAM" id="SSF51197">
    <property type="entry name" value="Clavaminate synthase-like"/>
    <property type="match status" value="1"/>
</dbReference>
<dbReference type="Pfam" id="PF03171">
    <property type="entry name" value="2OG-FeII_Oxy"/>
    <property type="match status" value="1"/>
</dbReference>
<evidence type="ECO:0000256" key="2">
    <source>
        <dbReference type="RuleBase" id="RU003682"/>
    </source>
</evidence>
<dbReference type="InterPro" id="IPR026992">
    <property type="entry name" value="DIOX_N"/>
</dbReference>
<dbReference type="AlphaFoldDB" id="A0A1L9NQL2"/>
<sequence length="348" mass="38943">MPTQEYFDRIPPFPSDQPVVSLSKISLERLKNNMTEEVEKLFEACQKWGFFLLDLTGSEQGATLLQDAEEMFDLTIRLSTLGHETLKSYTYKPPDFMRYKGIGSIKTDNGDADHIRAYSLSQDEVLGNSSHSRLHPDVVNTSKEQLRRFIEHAHSVLDEVLAKLDSCLEIEPHTLEALGPLNQESDSIVRLLWSPAQTDANYDRISFGGHTDLGTMTLLFNIAGGLQVLPAGCENIKEKWRYIKPEPGCAVVNVGDTLVEWTGGVLRSSLHRVVTAPGDQAKVQRESVAYLVRAKRTASLQRLKGGIIPPLLPGEKEETRTVDEWSEWRSRQIALGQLKPESRGGCNE</sequence>
<dbReference type="EMBL" id="KV878176">
    <property type="protein sequence ID" value="OJI91503.1"/>
    <property type="molecule type" value="Genomic_DNA"/>
</dbReference>
<evidence type="ECO:0000313" key="5">
    <source>
        <dbReference type="Proteomes" id="UP000184304"/>
    </source>
</evidence>
<organism evidence="4 5">
    <name type="scientific">Aspergillus tubingensis (strain CBS 134.48)</name>
    <dbReference type="NCBI Taxonomy" id="767770"/>
    <lineage>
        <taxon>Eukaryota</taxon>
        <taxon>Fungi</taxon>
        <taxon>Dikarya</taxon>
        <taxon>Ascomycota</taxon>
        <taxon>Pezizomycotina</taxon>
        <taxon>Eurotiomycetes</taxon>
        <taxon>Eurotiomycetidae</taxon>
        <taxon>Eurotiales</taxon>
        <taxon>Aspergillaceae</taxon>
        <taxon>Aspergillus</taxon>
        <taxon>Aspergillus subgen. Circumdati</taxon>
    </lineage>
</organism>
<dbReference type="OrthoDB" id="288590at2759"/>
<feature type="domain" description="Fe2OG dioxygenase" evidence="3">
    <location>
        <begin position="174"/>
        <end position="294"/>
    </location>
</feature>